<dbReference type="RefSeq" id="WP_042154841.1">
    <property type="nucleotide sequence ID" value="NZ_CM002803.1"/>
</dbReference>
<feature type="short sequence motif" description="GXSXG" evidence="3">
    <location>
        <begin position="51"/>
        <end position="55"/>
    </location>
</feature>
<feature type="short sequence motif" description="DGA/G" evidence="3">
    <location>
        <begin position="197"/>
        <end position="199"/>
    </location>
</feature>
<dbReference type="AlphaFoldDB" id="A0A073CHR1"/>
<dbReference type="eggNOG" id="COG3621">
    <property type="taxonomic scope" value="Bacteria"/>
</dbReference>
<dbReference type="Proteomes" id="UP000027395">
    <property type="component" value="Chromosome"/>
</dbReference>
<dbReference type="GO" id="GO:0047372">
    <property type="term" value="F:monoacylglycerol lipase activity"/>
    <property type="evidence" value="ECO:0007669"/>
    <property type="project" value="TreeGrafter"/>
</dbReference>
<dbReference type="EC" id="3.1.1.-" evidence="5"/>
<dbReference type="InterPro" id="IPR002641">
    <property type="entry name" value="PNPLA_dom"/>
</dbReference>
<protein>
    <submittedName>
        <fullName evidence="5">Patatin group A-3</fullName>
        <ecNumber evidence="5">3.1.1.-</ecNumber>
    </submittedName>
</protein>
<evidence type="ECO:0000259" key="4">
    <source>
        <dbReference type="PROSITE" id="PS51635"/>
    </source>
</evidence>
<feature type="domain" description="PNPLA" evidence="4">
    <location>
        <begin position="8"/>
        <end position="210"/>
    </location>
</feature>
<feature type="active site" description="Proton acceptor" evidence="3">
    <location>
        <position position="197"/>
    </location>
</feature>
<dbReference type="Gene3D" id="3.40.1090.10">
    <property type="entry name" value="Cytosolic phospholipase A2 catalytic domain"/>
    <property type="match status" value="1"/>
</dbReference>
<dbReference type="EMBL" id="CM002803">
    <property type="protein sequence ID" value="KEI67666.1"/>
    <property type="molecule type" value="Genomic_DNA"/>
</dbReference>
<evidence type="ECO:0000256" key="3">
    <source>
        <dbReference type="PROSITE-ProRule" id="PRU01161"/>
    </source>
</evidence>
<evidence type="ECO:0000313" key="6">
    <source>
        <dbReference type="Proteomes" id="UP000027395"/>
    </source>
</evidence>
<dbReference type="GO" id="GO:0004620">
    <property type="term" value="F:phospholipase activity"/>
    <property type="evidence" value="ECO:0007669"/>
    <property type="project" value="TreeGrafter"/>
</dbReference>
<feature type="short sequence motif" description="GXGXXG" evidence="3">
    <location>
        <begin position="12"/>
        <end position="17"/>
    </location>
</feature>
<organism evidence="5 6">
    <name type="scientific">Planktothrix agardhii (strain NIVA-CYA 126/8)</name>
    <dbReference type="NCBI Taxonomy" id="388467"/>
    <lineage>
        <taxon>Bacteria</taxon>
        <taxon>Bacillati</taxon>
        <taxon>Cyanobacteriota</taxon>
        <taxon>Cyanophyceae</taxon>
        <taxon>Oscillatoriophycideae</taxon>
        <taxon>Oscillatoriales</taxon>
        <taxon>Microcoleaceae</taxon>
        <taxon>Planktothrix</taxon>
    </lineage>
</organism>
<keyword evidence="6" id="KW-1185">Reference proteome</keyword>
<dbReference type="PROSITE" id="PS51635">
    <property type="entry name" value="PNPLA"/>
    <property type="match status" value="1"/>
</dbReference>
<dbReference type="SUPFAM" id="SSF52151">
    <property type="entry name" value="FabD/lysophospholipase-like"/>
    <property type="match status" value="1"/>
</dbReference>
<sequence length="346" mass="39722">MAKFTRILSLDGGGLRGIISAEVLKYVEQKLQDFTGNLDARIADYFDLIAGTSVGGILTALYLCPYLENPLRPRCSAQEVYDFFRYKSSQIFDPISKNSLPVLGELFDEKYSYHKFDQIMGDFFQDLKLSELLKPCLITSYEIEKRKSQFFTQHDAILDPKNDYFIRDVLRATSAAPTLFEVAQIKAMNQDVYTCIDGGVFANNPALCAYAEARHKFNRDFNLDNRYEKGPTAKQMVVLSLGTGVVKKKYPYEEAKNWGKLQWLEPLFDIIMTGGAETVDYQMQQIFDTTEHPENYLRINTVLESRKTLKIDDCSEANLNEIAKLGQQLTEENRQRLDQWIQLLLL</sequence>
<comment type="similarity">
    <text evidence="1">Belongs to the patatin family.</text>
</comment>
<gene>
    <name evidence="5" type="ORF">A19Y_2793</name>
</gene>
<evidence type="ECO:0000256" key="1">
    <source>
        <dbReference type="ARBA" id="ARBA00010240"/>
    </source>
</evidence>
<name>A0A073CHR1_PLAA1</name>
<keyword evidence="3 5" id="KW-0378">Hydrolase</keyword>
<dbReference type="PANTHER" id="PTHR32176">
    <property type="entry name" value="XYLOSE ISOMERASE"/>
    <property type="match status" value="1"/>
</dbReference>
<dbReference type="PANTHER" id="PTHR32176:SF92">
    <property type="entry name" value="XYLOSE ISOMERASE"/>
    <property type="match status" value="1"/>
</dbReference>
<dbReference type="Pfam" id="PF01734">
    <property type="entry name" value="Patatin"/>
    <property type="match status" value="1"/>
</dbReference>
<dbReference type="PATRIC" id="fig|388467.6.peg.2738"/>
<feature type="active site" description="Nucleophile" evidence="3">
    <location>
        <position position="53"/>
    </location>
</feature>
<evidence type="ECO:0000256" key="2">
    <source>
        <dbReference type="ARBA" id="ARBA00023098"/>
    </source>
</evidence>
<dbReference type="HOGENOM" id="CLU_000288_144_9_3"/>
<dbReference type="InterPro" id="IPR016035">
    <property type="entry name" value="Acyl_Trfase/lysoPLipase"/>
</dbReference>
<reference evidence="5 6" key="1">
    <citation type="journal article" date="2014" name="Appl. Environ. Microbiol.">
        <title>Elucidation of insertion elements encoded on plasmids and in vitro construction of shuttle vectors from the toxic cyanobacterium Planktothrix.</title>
        <authorList>
            <person name="Christiansen G."/>
            <person name="Goesmann A."/>
            <person name="Kurmayer R."/>
        </authorList>
    </citation>
    <scope>NUCLEOTIDE SEQUENCE [LARGE SCALE GENOMIC DNA]</scope>
    <source>
        <strain evidence="5 6">NIVA-CYA 126/8</strain>
    </source>
</reference>
<keyword evidence="2 3" id="KW-0443">Lipid metabolism</keyword>
<accession>A0A073CHR1</accession>
<dbReference type="STRING" id="388467.A19Y_2793"/>
<keyword evidence="3" id="KW-0442">Lipid degradation</keyword>
<evidence type="ECO:0000313" key="5">
    <source>
        <dbReference type="EMBL" id="KEI67666.1"/>
    </source>
</evidence>
<dbReference type="GO" id="GO:0016042">
    <property type="term" value="P:lipid catabolic process"/>
    <property type="evidence" value="ECO:0007669"/>
    <property type="project" value="UniProtKB-UniRule"/>
</dbReference>
<proteinExistence type="inferred from homology"/>